<proteinExistence type="predicted"/>
<evidence type="ECO:0000313" key="3">
    <source>
        <dbReference type="Proteomes" id="UP000289794"/>
    </source>
</evidence>
<organism evidence="2 3">
    <name type="scientific">Blautia producta</name>
    <dbReference type="NCBI Taxonomy" id="33035"/>
    <lineage>
        <taxon>Bacteria</taxon>
        <taxon>Bacillati</taxon>
        <taxon>Bacillota</taxon>
        <taxon>Clostridia</taxon>
        <taxon>Lachnospirales</taxon>
        <taxon>Lachnospiraceae</taxon>
        <taxon>Blautia</taxon>
    </lineage>
</organism>
<accession>A0A4P6LSK2</accession>
<reference evidence="2 3" key="1">
    <citation type="submission" date="2019-01" db="EMBL/GenBank/DDBJ databases">
        <title>PMF-metabolizing Aryl O-demethylase.</title>
        <authorList>
            <person name="Kim M."/>
        </authorList>
    </citation>
    <scope>NUCLEOTIDE SEQUENCE [LARGE SCALE GENOMIC DNA]</scope>
    <source>
        <strain evidence="2 3">PMF1</strain>
    </source>
</reference>
<dbReference type="KEGG" id="bpro:PMF13cell1_00305"/>
<evidence type="ECO:0000256" key="1">
    <source>
        <dbReference type="SAM" id="MobiDB-lite"/>
    </source>
</evidence>
<evidence type="ECO:0000313" key="2">
    <source>
        <dbReference type="EMBL" id="QBE94812.1"/>
    </source>
</evidence>
<feature type="compositionally biased region" description="Basic and acidic residues" evidence="1">
    <location>
        <begin position="10"/>
        <end position="20"/>
    </location>
</feature>
<sequence length="54" mass="5839">MKQRYSIGKEPSKKAPDVGKKAVHCGLEKGEEGEGSEALDRAVLSAEIKTDPLR</sequence>
<protein>
    <submittedName>
        <fullName evidence="2">Uncharacterized protein</fullName>
    </submittedName>
</protein>
<name>A0A4P6LSK2_9FIRM</name>
<dbReference type="AlphaFoldDB" id="A0A4P6LSK2"/>
<gene>
    <name evidence="2" type="ORF">PMF13cell1_00305</name>
</gene>
<feature type="region of interest" description="Disordered" evidence="1">
    <location>
        <begin position="1"/>
        <end position="20"/>
    </location>
</feature>
<dbReference type="Proteomes" id="UP000289794">
    <property type="component" value="Chromosome"/>
</dbReference>
<dbReference type="EMBL" id="CP035945">
    <property type="protein sequence ID" value="QBE94812.1"/>
    <property type="molecule type" value="Genomic_DNA"/>
</dbReference>
<dbReference type="RefSeq" id="WP_165392330.1">
    <property type="nucleotide sequence ID" value="NZ_CP035945.1"/>
</dbReference>